<dbReference type="AlphaFoldDB" id="A0A2W5M737"/>
<organism evidence="2 3">
    <name type="scientific">Rhodanobacter denitrificans</name>
    <dbReference type="NCBI Taxonomy" id="666685"/>
    <lineage>
        <taxon>Bacteria</taxon>
        <taxon>Pseudomonadati</taxon>
        <taxon>Pseudomonadota</taxon>
        <taxon>Gammaproteobacteria</taxon>
        <taxon>Lysobacterales</taxon>
        <taxon>Rhodanobacteraceae</taxon>
        <taxon>Rhodanobacter</taxon>
    </lineage>
</organism>
<reference evidence="2 3" key="1">
    <citation type="submission" date="2017-08" db="EMBL/GenBank/DDBJ databases">
        <title>Infants hospitalized years apart are colonized by the same room-sourced microbial strains.</title>
        <authorList>
            <person name="Brooks B."/>
            <person name="Olm M.R."/>
            <person name="Firek B.A."/>
            <person name="Baker R."/>
            <person name="Thomas B.C."/>
            <person name="Morowitz M.J."/>
            <person name="Banfield J.F."/>
        </authorList>
    </citation>
    <scope>NUCLEOTIDE SEQUENCE [LARGE SCALE GENOMIC DNA]</scope>
    <source>
        <strain evidence="2">S2_005_003_R2_42</strain>
    </source>
</reference>
<dbReference type="Proteomes" id="UP000249046">
    <property type="component" value="Unassembled WGS sequence"/>
</dbReference>
<evidence type="ECO:0000256" key="1">
    <source>
        <dbReference type="SAM" id="MobiDB-lite"/>
    </source>
</evidence>
<protein>
    <submittedName>
        <fullName evidence="2">Uncharacterized protein</fullName>
    </submittedName>
</protein>
<dbReference type="EMBL" id="QFPO01000010">
    <property type="protein sequence ID" value="PZQ13203.1"/>
    <property type="molecule type" value="Genomic_DNA"/>
</dbReference>
<evidence type="ECO:0000313" key="2">
    <source>
        <dbReference type="EMBL" id="PZQ13203.1"/>
    </source>
</evidence>
<name>A0A2W5M737_9GAMM</name>
<feature type="region of interest" description="Disordered" evidence="1">
    <location>
        <begin position="1"/>
        <end position="21"/>
    </location>
</feature>
<sequence length="146" mass="15579">MQDAAQAVGDRARGVEHDRTTATSVRRTMGTRTSLVTLSAMLPMLLSGCIECGNEELARVPSPSGARDAVLFSRNCGATTGFNTQLQIVPSGREPAGASPLFALDGIVPVTLRWQNETSLTVLGVDRARVFRDGTAMDGVEVRYEP</sequence>
<accession>A0A2W5M737</accession>
<gene>
    <name evidence="2" type="ORF">DI564_11895</name>
</gene>
<feature type="compositionally biased region" description="Basic and acidic residues" evidence="1">
    <location>
        <begin position="10"/>
        <end position="20"/>
    </location>
</feature>
<evidence type="ECO:0000313" key="3">
    <source>
        <dbReference type="Proteomes" id="UP000249046"/>
    </source>
</evidence>
<comment type="caution">
    <text evidence="2">The sequence shown here is derived from an EMBL/GenBank/DDBJ whole genome shotgun (WGS) entry which is preliminary data.</text>
</comment>
<proteinExistence type="predicted"/>